<feature type="coiled-coil region" evidence="1">
    <location>
        <begin position="456"/>
        <end position="490"/>
    </location>
</feature>
<proteinExistence type="predicted"/>
<reference evidence="3" key="1">
    <citation type="submission" date="2021-03" db="EMBL/GenBank/DDBJ databases">
        <authorList>
            <person name="Tran Van P."/>
        </authorList>
    </citation>
    <scope>NUCLEOTIDE SEQUENCE</scope>
</reference>
<evidence type="ECO:0000256" key="1">
    <source>
        <dbReference type="SAM" id="Coils"/>
    </source>
</evidence>
<feature type="compositionally biased region" description="Polar residues" evidence="2">
    <location>
        <begin position="209"/>
        <end position="233"/>
    </location>
</feature>
<organism evidence="3 4">
    <name type="scientific">Timema podura</name>
    <name type="common">Walking stick</name>
    <dbReference type="NCBI Taxonomy" id="61482"/>
    <lineage>
        <taxon>Eukaryota</taxon>
        <taxon>Metazoa</taxon>
        <taxon>Ecdysozoa</taxon>
        <taxon>Arthropoda</taxon>
        <taxon>Hexapoda</taxon>
        <taxon>Insecta</taxon>
        <taxon>Pterygota</taxon>
        <taxon>Neoptera</taxon>
        <taxon>Polyneoptera</taxon>
        <taxon>Phasmatodea</taxon>
        <taxon>Timematodea</taxon>
        <taxon>Timematoidea</taxon>
        <taxon>Timematidae</taxon>
        <taxon>Timema</taxon>
    </lineage>
</organism>
<evidence type="ECO:0000313" key="4">
    <source>
        <dbReference type="Proteomes" id="UP001153148"/>
    </source>
</evidence>
<feature type="region of interest" description="Disordered" evidence="2">
    <location>
        <begin position="209"/>
        <end position="234"/>
    </location>
</feature>
<comment type="caution">
    <text evidence="3">The sequence shown here is derived from an EMBL/GenBank/DDBJ whole genome shotgun (WGS) entry which is preliminary data.</text>
</comment>
<name>A0ABN7NC49_TIMPD</name>
<keyword evidence="1" id="KW-0175">Coiled coil</keyword>
<accession>A0ABN7NC49</accession>
<dbReference type="Proteomes" id="UP001153148">
    <property type="component" value="Unassembled WGS sequence"/>
</dbReference>
<dbReference type="EMBL" id="CAJPIN010000352">
    <property type="protein sequence ID" value="CAG2053393.1"/>
    <property type="molecule type" value="Genomic_DNA"/>
</dbReference>
<gene>
    <name evidence="3" type="ORF">TPAB3V08_LOCUS450</name>
</gene>
<sequence>MMMWGPALSLQVTVPTKEPPEPRKRFVICLGEESDSGTEEDPEMSHEFERSVEVFLRQAREKQEAQTIQGTTPISIRSMPLSQQQEYRRLRDQIAKLEESNHQQRLRLASKNIKSQLPLSPSKKVGSSVPLHNMVVARSRNLKQIILPNDRTRTRFDKLRSNAPLLPSELGRPFSNRTSTKNIVQTLVNKQASSSSQQATEFLPVSVKTSSSMSATRPSVKTTSPSIRTTTLSKPGRTYTYFNARGRGTRTISKPYFTNKFAGRRVSASKGLVVTIPGAPPNAGGSTSSLLMQEVSPSLKLSDVSDVAEKNEISNVSWSVTNTHKDEVMKKYHDGHSISEDCVSSINKNREAAKEETSDKMDVVSILDTNVVKSSELATLSEITNSLDCSSNMKLNDSDLGINDETLSERNNMEFSKEEHLEDLQTQLTDVEHKLLNQRYAVLDDMTVTLDLLNQLEQERSSKDILSEEVKRLRAQLLSAEGRLAQQRKVVQTVRAQTSESYHRVVEGKTACLGLSRRCLMLGISLRGKQYKVPTAAAKIMVLKLHQLAKLSQRLKRKSGGDENVTTREPPVLSPSVCLAQKQVESETQNLSSTIHETHLVSCTPSKQTDESISCSEKTHTLLLDEQGKLFDVPSNNCCTDLQSLSLKTDKEVSKIKEPNENSETTILGISLNKDTERVGESEDLVSCRTSEQMCAQTREGLVGDKVMLNANSFEYIPFSSKNSTDDEELTYEEPATLSLSSNCK</sequence>
<feature type="region of interest" description="Disordered" evidence="2">
    <location>
        <begin position="723"/>
        <end position="745"/>
    </location>
</feature>
<keyword evidence="4" id="KW-1185">Reference proteome</keyword>
<evidence type="ECO:0000313" key="3">
    <source>
        <dbReference type="EMBL" id="CAG2053393.1"/>
    </source>
</evidence>
<protein>
    <submittedName>
        <fullName evidence="3">Uncharacterized protein</fullName>
    </submittedName>
</protein>
<evidence type="ECO:0000256" key="2">
    <source>
        <dbReference type="SAM" id="MobiDB-lite"/>
    </source>
</evidence>